<evidence type="ECO:0000313" key="2">
    <source>
        <dbReference type="Proteomes" id="UP001175211"/>
    </source>
</evidence>
<feature type="non-terminal residue" evidence="1">
    <location>
        <position position="155"/>
    </location>
</feature>
<protein>
    <submittedName>
        <fullName evidence="1">Uncharacterized protein</fullName>
    </submittedName>
</protein>
<dbReference type="GeneID" id="85349950"/>
<name>A0AA39NCN5_ARMTA</name>
<dbReference type="Proteomes" id="UP001175211">
    <property type="component" value="Unassembled WGS sequence"/>
</dbReference>
<dbReference type="AlphaFoldDB" id="A0AA39NCN5"/>
<dbReference type="RefSeq" id="XP_060334641.1">
    <property type="nucleotide sequence ID" value="XM_060466402.1"/>
</dbReference>
<reference evidence="1" key="1">
    <citation type="submission" date="2023-06" db="EMBL/GenBank/DDBJ databases">
        <authorList>
            <consortium name="Lawrence Berkeley National Laboratory"/>
            <person name="Ahrendt S."/>
            <person name="Sahu N."/>
            <person name="Indic B."/>
            <person name="Wong-Bajracharya J."/>
            <person name="Merenyi Z."/>
            <person name="Ke H.-M."/>
            <person name="Monk M."/>
            <person name="Kocsube S."/>
            <person name="Drula E."/>
            <person name="Lipzen A."/>
            <person name="Balint B."/>
            <person name="Henrissat B."/>
            <person name="Andreopoulos B."/>
            <person name="Martin F.M."/>
            <person name="Harder C.B."/>
            <person name="Rigling D."/>
            <person name="Ford K.L."/>
            <person name="Foster G.D."/>
            <person name="Pangilinan J."/>
            <person name="Papanicolaou A."/>
            <person name="Barry K."/>
            <person name="LaButti K."/>
            <person name="Viragh M."/>
            <person name="Koriabine M."/>
            <person name="Yan M."/>
            <person name="Riley R."/>
            <person name="Champramary S."/>
            <person name="Plett K.L."/>
            <person name="Tsai I.J."/>
            <person name="Slot J."/>
            <person name="Sipos G."/>
            <person name="Plett J."/>
            <person name="Nagy L.G."/>
            <person name="Grigoriev I.V."/>
        </authorList>
    </citation>
    <scope>NUCLEOTIDE SEQUENCE</scope>
    <source>
        <strain evidence="1">CCBAS 213</strain>
    </source>
</reference>
<organism evidence="1 2">
    <name type="scientific">Armillaria tabescens</name>
    <name type="common">Ringless honey mushroom</name>
    <name type="synonym">Agaricus tabescens</name>
    <dbReference type="NCBI Taxonomy" id="1929756"/>
    <lineage>
        <taxon>Eukaryota</taxon>
        <taxon>Fungi</taxon>
        <taxon>Dikarya</taxon>
        <taxon>Basidiomycota</taxon>
        <taxon>Agaricomycotina</taxon>
        <taxon>Agaricomycetes</taxon>
        <taxon>Agaricomycetidae</taxon>
        <taxon>Agaricales</taxon>
        <taxon>Marasmiineae</taxon>
        <taxon>Physalacriaceae</taxon>
        <taxon>Desarmillaria</taxon>
    </lineage>
</organism>
<keyword evidence="2" id="KW-1185">Reference proteome</keyword>
<proteinExistence type="predicted"/>
<evidence type="ECO:0000313" key="1">
    <source>
        <dbReference type="EMBL" id="KAK0463175.1"/>
    </source>
</evidence>
<dbReference type="EMBL" id="JAUEPS010000008">
    <property type="protein sequence ID" value="KAK0463175.1"/>
    <property type="molecule type" value="Genomic_DNA"/>
</dbReference>
<accession>A0AA39NCN5</accession>
<feature type="non-terminal residue" evidence="1">
    <location>
        <position position="1"/>
    </location>
</feature>
<gene>
    <name evidence="1" type="ORF">EV420DRAFT_1215676</name>
</gene>
<comment type="caution">
    <text evidence="1">The sequence shown here is derived from an EMBL/GenBank/DDBJ whole genome shotgun (WGS) entry which is preliminary data.</text>
</comment>
<sequence length="155" mass="17554">LLYHLFSLDGPFEIIPQFHIPAAPRDSFDIVPMFTVKLNKHSVLFIEVRPPASFRLDSKRQEADRQMREHFRDLHSDVVTPTLPGISAFGTLLSFYHYDKATNSVTPLAIAPDPNIMTDAAPKSHWDCDILDVAGVTRFRKMANEVKAMCAQLMD</sequence>